<gene>
    <name evidence="3" type="ORF">SAMN05518682_1863</name>
</gene>
<keyword evidence="4" id="KW-1185">Reference proteome</keyword>
<name>A0A1N6RDU7_9MICO</name>
<organism evidence="3 4">
    <name type="scientific">Cellulosimicrobium aquatile</name>
    <dbReference type="NCBI Taxonomy" id="1612203"/>
    <lineage>
        <taxon>Bacteria</taxon>
        <taxon>Bacillati</taxon>
        <taxon>Actinomycetota</taxon>
        <taxon>Actinomycetes</taxon>
        <taxon>Micrococcales</taxon>
        <taxon>Promicromonosporaceae</taxon>
        <taxon>Cellulosimicrobium</taxon>
    </lineage>
</organism>
<feature type="compositionally biased region" description="Polar residues" evidence="1">
    <location>
        <begin position="1"/>
        <end position="11"/>
    </location>
</feature>
<protein>
    <submittedName>
        <fullName evidence="3">ABC-2 type transport system permease protein</fullName>
    </submittedName>
</protein>
<reference evidence="4" key="1">
    <citation type="submission" date="2017-01" db="EMBL/GenBank/DDBJ databases">
        <authorList>
            <person name="Varghese N."/>
            <person name="Submissions S."/>
        </authorList>
    </citation>
    <scope>NUCLEOTIDE SEQUENCE [LARGE SCALE GENOMIC DNA]</scope>
    <source>
        <strain evidence="4">3bp</strain>
    </source>
</reference>
<evidence type="ECO:0000313" key="4">
    <source>
        <dbReference type="Proteomes" id="UP000186235"/>
    </source>
</evidence>
<feature type="transmembrane region" description="Helical" evidence="2">
    <location>
        <begin position="77"/>
        <end position="99"/>
    </location>
</feature>
<feature type="transmembrane region" description="Helical" evidence="2">
    <location>
        <begin position="169"/>
        <end position="191"/>
    </location>
</feature>
<keyword evidence="2" id="KW-1133">Transmembrane helix</keyword>
<accession>A0A1N6RDU7</accession>
<evidence type="ECO:0000256" key="1">
    <source>
        <dbReference type="SAM" id="MobiDB-lite"/>
    </source>
</evidence>
<keyword evidence="2" id="KW-0812">Transmembrane</keyword>
<feature type="transmembrane region" description="Helical" evidence="2">
    <location>
        <begin position="119"/>
        <end position="149"/>
    </location>
</feature>
<keyword evidence="2" id="KW-0472">Membrane</keyword>
<dbReference type="AlphaFoldDB" id="A0A1N6RDU7"/>
<dbReference type="RefSeq" id="WP_076404759.1">
    <property type="nucleotide sequence ID" value="NZ_FTMI01000003.1"/>
</dbReference>
<feature type="transmembrane region" description="Helical" evidence="2">
    <location>
        <begin position="263"/>
        <end position="285"/>
    </location>
</feature>
<proteinExistence type="predicted"/>
<feature type="transmembrane region" description="Helical" evidence="2">
    <location>
        <begin position="197"/>
        <end position="216"/>
    </location>
</feature>
<feature type="transmembrane region" description="Helical" evidence="2">
    <location>
        <begin position="47"/>
        <end position="65"/>
    </location>
</feature>
<evidence type="ECO:0000313" key="3">
    <source>
        <dbReference type="EMBL" id="SIQ26969.1"/>
    </source>
</evidence>
<feature type="region of interest" description="Disordered" evidence="1">
    <location>
        <begin position="1"/>
        <end position="28"/>
    </location>
</feature>
<evidence type="ECO:0000256" key="2">
    <source>
        <dbReference type="SAM" id="Phobius"/>
    </source>
</evidence>
<dbReference type="Proteomes" id="UP000186235">
    <property type="component" value="Unassembled WGS sequence"/>
</dbReference>
<sequence>MTAPTAPTASSGRAHPAVPRPASAGGPTLPRAVAAEWTRLTSLRSSWWAAAITVVVSAVLTYLSAQASSVDPGFDPLGSLTSGLLLAQVPPLVLGVLVGTGEYSTGTFRTTFVAEPRRWPVLVGQTAATAAFALLTAVLSVGAAVLALLPSARARGLALDLGRDGTPQVLVGMALLLAGMALLGLAIGALVRRPVPALTAAVLVVLVLPVALVLAADLSGDPLAVPAGVSSAQAAVNTVVTFLPTGAASLLTGEGAVEGAPDLGAVGGGLVLAAWVLVPLALAAVRLRTRDVV</sequence>
<dbReference type="EMBL" id="FTMI01000003">
    <property type="protein sequence ID" value="SIQ26969.1"/>
    <property type="molecule type" value="Genomic_DNA"/>
</dbReference>